<proteinExistence type="predicted"/>
<protein>
    <submittedName>
        <fullName evidence="2">Type II secretion system protein</fullName>
    </submittedName>
</protein>
<accession>A0A511YUW1</accession>
<sequence>MTGWEVLLAGALVGAGVTVIAAGLVPTQPDLAAVLARLDRSAAQEPAGREAGAIARMRGRALPRVIEALGLRRFAAELAVTEQTVESLAARKLGYAVLGLAFPLVMAALLALVGVTAMPILPLGIGVVAAGALSLVPDAEMRRRAGKARAAMRRAACVYLELVALERAADAGATEALERAATVGRSREFQRIREALLTAQVTGRPAWDGLYRLAEQTGVLELSDLADIVRLSGTDGAAVYGTLRARATSLRTQLLAGAAADANAASEHMTIPVALLGVAFMALIAFPAFARIFTG</sequence>
<comment type="caution">
    <text evidence="2">The sequence shown here is derived from an EMBL/GenBank/DDBJ whole genome shotgun (WGS) entry which is preliminary data.</text>
</comment>
<gene>
    <name evidence="2" type="ORF">AFE02nite_07170</name>
</gene>
<dbReference type="RefSeq" id="WP_034243041.1">
    <property type="nucleotide sequence ID" value="NZ_BJYK01000001.1"/>
</dbReference>
<dbReference type="EMBL" id="BJYK01000001">
    <property type="protein sequence ID" value="GEN78983.1"/>
    <property type="molecule type" value="Genomic_DNA"/>
</dbReference>
<feature type="transmembrane region" description="Helical" evidence="1">
    <location>
        <begin position="6"/>
        <end position="25"/>
    </location>
</feature>
<feature type="transmembrane region" description="Helical" evidence="1">
    <location>
        <begin position="120"/>
        <end position="139"/>
    </location>
</feature>
<evidence type="ECO:0000313" key="2">
    <source>
        <dbReference type="EMBL" id="GEN78983.1"/>
    </source>
</evidence>
<keyword evidence="1" id="KW-0812">Transmembrane</keyword>
<keyword evidence="3" id="KW-1185">Reference proteome</keyword>
<reference evidence="2 3" key="1">
    <citation type="submission" date="2019-07" db="EMBL/GenBank/DDBJ databases">
        <title>Whole genome shotgun sequence of Actinotalea fermentans NBRC 105374.</title>
        <authorList>
            <person name="Hosoyama A."/>
            <person name="Uohara A."/>
            <person name="Ohji S."/>
            <person name="Ichikawa N."/>
        </authorList>
    </citation>
    <scope>NUCLEOTIDE SEQUENCE [LARGE SCALE GENOMIC DNA]</scope>
    <source>
        <strain evidence="2 3">NBRC 105374</strain>
    </source>
</reference>
<dbReference type="PANTHER" id="PTHR35007:SF1">
    <property type="entry name" value="PILUS ASSEMBLY PROTEIN"/>
    <property type="match status" value="1"/>
</dbReference>
<evidence type="ECO:0000313" key="3">
    <source>
        <dbReference type="Proteomes" id="UP000321484"/>
    </source>
</evidence>
<feature type="transmembrane region" description="Helical" evidence="1">
    <location>
        <begin position="273"/>
        <end position="293"/>
    </location>
</feature>
<dbReference type="AlphaFoldDB" id="A0A511YUW1"/>
<evidence type="ECO:0000256" key="1">
    <source>
        <dbReference type="SAM" id="Phobius"/>
    </source>
</evidence>
<keyword evidence="1" id="KW-1133">Transmembrane helix</keyword>
<dbReference type="OrthoDB" id="5243064at2"/>
<name>A0A511YUW1_9CELL</name>
<dbReference type="Proteomes" id="UP000321484">
    <property type="component" value="Unassembled WGS sequence"/>
</dbReference>
<dbReference type="PANTHER" id="PTHR35007">
    <property type="entry name" value="INTEGRAL MEMBRANE PROTEIN-RELATED"/>
    <property type="match status" value="1"/>
</dbReference>
<keyword evidence="1" id="KW-0472">Membrane</keyword>
<organism evidence="2 3">
    <name type="scientific">Actinotalea fermentans</name>
    <dbReference type="NCBI Taxonomy" id="43671"/>
    <lineage>
        <taxon>Bacteria</taxon>
        <taxon>Bacillati</taxon>
        <taxon>Actinomycetota</taxon>
        <taxon>Actinomycetes</taxon>
        <taxon>Micrococcales</taxon>
        <taxon>Cellulomonadaceae</taxon>
        <taxon>Actinotalea</taxon>
    </lineage>
</organism>
<feature type="transmembrane region" description="Helical" evidence="1">
    <location>
        <begin position="93"/>
        <end position="114"/>
    </location>
</feature>